<evidence type="ECO:0008006" key="4">
    <source>
        <dbReference type="Google" id="ProtNLM"/>
    </source>
</evidence>
<dbReference type="Gene3D" id="3.10.10.10">
    <property type="entry name" value="HIV Type 1 Reverse Transcriptase, subunit A, domain 1"/>
    <property type="match status" value="1"/>
</dbReference>
<sequence>MTIILIIFSKESHLLTSVEIPLIVKPVLEEFQDVFPEDLPNELPPLRDIQHAIDLVPGATLPNLPHYRMNPAEHAELKRQVDELLTKGFIQESLSPCVVHALLAPKKDGSWRMCVDNRAINRITVKYRFPIPRLDDMLDMIAGATIDLKVVITISVSDLEMSGKLPSKQKMGSMNGRSRESKIYC</sequence>
<dbReference type="EMBL" id="JBEDUW010000001">
    <property type="protein sequence ID" value="KAK9951473.1"/>
    <property type="molecule type" value="Genomic_DNA"/>
</dbReference>
<dbReference type="PANTHER" id="PTHR35046:SF9">
    <property type="entry name" value="RNA-DIRECTED DNA POLYMERASE"/>
    <property type="match status" value="1"/>
</dbReference>
<reference evidence="2 3" key="1">
    <citation type="journal article" date="2023" name="G3 (Bethesda)">
        <title>A chromosome-length genome assembly and annotation of blackberry (Rubus argutus, cv. 'Hillquist').</title>
        <authorList>
            <person name="Bruna T."/>
            <person name="Aryal R."/>
            <person name="Dudchenko O."/>
            <person name="Sargent D.J."/>
            <person name="Mead D."/>
            <person name="Buti M."/>
            <person name="Cavallini A."/>
            <person name="Hytonen T."/>
            <person name="Andres J."/>
            <person name="Pham M."/>
            <person name="Weisz D."/>
            <person name="Mascagni F."/>
            <person name="Usai G."/>
            <person name="Natali L."/>
            <person name="Bassil N."/>
            <person name="Fernandez G.E."/>
            <person name="Lomsadze A."/>
            <person name="Armour M."/>
            <person name="Olukolu B."/>
            <person name="Poorten T."/>
            <person name="Britton C."/>
            <person name="Davik J."/>
            <person name="Ashrafi H."/>
            <person name="Aiden E.L."/>
            <person name="Borodovsky M."/>
            <person name="Worthington M."/>
        </authorList>
    </citation>
    <scope>NUCLEOTIDE SEQUENCE [LARGE SCALE GENOMIC DNA]</scope>
    <source>
        <strain evidence="2">PI 553951</strain>
    </source>
</reference>
<name>A0AAW1YSC3_RUBAR</name>
<dbReference type="InterPro" id="IPR043128">
    <property type="entry name" value="Rev_trsase/Diguanyl_cyclase"/>
</dbReference>
<dbReference type="InterPro" id="IPR043502">
    <property type="entry name" value="DNA/RNA_pol_sf"/>
</dbReference>
<dbReference type="PANTHER" id="PTHR35046">
    <property type="entry name" value="ZINC KNUCKLE (CCHC-TYPE) FAMILY PROTEIN"/>
    <property type="match status" value="1"/>
</dbReference>
<gene>
    <name evidence="2" type="ORF">M0R45_006914</name>
</gene>
<dbReference type="AlphaFoldDB" id="A0AAW1YSC3"/>
<keyword evidence="3" id="KW-1185">Reference proteome</keyword>
<dbReference type="Gene3D" id="3.30.70.270">
    <property type="match status" value="1"/>
</dbReference>
<accession>A0AAW1YSC3</accession>
<comment type="caution">
    <text evidence="2">The sequence shown here is derived from an EMBL/GenBank/DDBJ whole genome shotgun (WGS) entry which is preliminary data.</text>
</comment>
<dbReference type="SUPFAM" id="SSF56672">
    <property type="entry name" value="DNA/RNA polymerases"/>
    <property type="match status" value="1"/>
</dbReference>
<evidence type="ECO:0000256" key="1">
    <source>
        <dbReference type="SAM" id="MobiDB-lite"/>
    </source>
</evidence>
<feature type="region of interest" description="Disordered" evidence="1">
    <location>
        <begin position="165"/>
        <end position="185"/>
    </location>
</feature>
<dbReference type="Proteomes" id="UP001457282">
    <property type="component" value="Unassembled WGS sequence"/>
</dbReference>
<proteinExistence type="predicted"/>
<evidence type="ECO:0000313" key="3">
    <source>
        <dbReference type="Proteomes" id="UP001457282"/>
    </source>
</evidence>
<evidence type="ECO:0000313" key="2">
    <source>
        <dbReference type="EMBL" id="KAK9951473.1"/>
    </source>
</evidence>
<organism evidence="2 3">
    <name type="scientific">Rubus argutus</name>
    <name type="common">Southern blackberry</name>
    <dbReference type="NCBI Taxonomy" id="59490"/>
    <lineage>
        <taxon>Eukaryota</taxon>
        <taxon>Viridiplantae</taxon>
        <taxon>Streptophyta</taxon>
        <taxon>Embryophyta</taxon>
        <taxon>Tracheophyta</taxon>
        <taxon>Spermatophyta</taxon>
        <taxon>Magnoliopsida</taxon>
        <taxon>eudicotyledons</taxon>
        <taxon>Gunneridae</taxon>
        <taxon>Pentapetalae</taxon>
        <taxon>rosids</taxon>
        <taxon>fabids</taxon>
        <taxon>Rosales</taxon>
        <taxon>Rosaceae</taxon>
        <taxon>Rosoideae</taxon>
        <taxon>Rosoideae incertae sedis</taxon>
        <taxon>Rubus</taxon>
    </lineage>
</organism>
<protein>
    <recommendedName>
        <fullName evidence="4">Transposon Ty3-I Gag-Pol polyprotein</fullName>
    </recommendedName>
</protein>